<comment type="similarity">
    <text evidence="1">Belongs to the universal ribosomal protein uS17 family.</text>
</comment>
<comment type="caution">
    <text evidence="4">The sequence shown here is derived from an EMBL/GenBank/DDBJ whole genome shotgun (WGS) entry which is preliminary data.</text>
</comment>
<dbReference type="Pfam" id="PF00366">
    <property type="entry name" value="Ribosomal_S17"/>
    <property type="match status" value="1"/>
</dbReference>
<feature type="non-terminal residue" evidence="4">
    <location>
        <position position="1"/>
    </location>
</feature>
<evidence type="ECO:0000256" key="3">
    <source>
        <dbReference type="ARBA" id="ARBA00023274"/>
    </source>
</evidence>
<gene>
    <name evidence="4" type="ORF">EJ08DRAFT_570869</name>
</gene>
<organism evidence="4 5">
    <name type="scientific">Tothia fuscella</name>
    <dbReference type="NCBI Taxonomy" id="1048955"/>
    <lineage>
        <taxon>Eukaryota</taxon>
        <taxon>Fungi</taxon>
        <taxon>Dikarya</taxon>
        <taxon>Ascomycota</taxon>
        <taxon>Pezizomycotina</taxon>
        <taxon>Dothideomycetes</taxon>
        <taxon>Pleosporomycetidae</taxon>
        <taxon>Venturiales</taxon>
        <taxon>Cylindrosympodiaceae</taxon>
        <taxon>Tothia</taxon>
    </lineage>
</organism>
<dbReference type="Gene3D" id="2.40.50.140">
    <property type="entry name" value="Nucleic acid-binding proteins"/>
    <property type="match status" value="1"/>
</dbReference>
<dbReference type="AlphaFoldDB" id="A0A9P4NI59"/>
<reference evidence="4" key="1">
    <citation type="journal article" date="2020" name="Stud. Mycol.">
        <title>101 Dothideomycetes genomes: a test case for predicting lifestyles and emergence of pathogens.</title>
        <authorList>
            <person name="Haridas S."/>
            <person name="Albert R."/>
            <person name="Binder M."/>
            <person name="Bloem J."/>
            <person name="Labutti K."/>
            <person name="Salamov A."/>
            <person name="Andreopoulos B."/>
            <person name="Baker S."/>
            <person name="Barry K."/>
            <person name="Bills G."/>
            <person name="Bluhm B."/>
            <person name="Cannon C."/>
            <person name="Castanera R."/>
            <person name="Culley D."/>
            <person name="Daum C."/>
            <person name="Ezra D."/>
            <person name="Gonzalez J."/>
            <person name="Henrissat B."/>
            <person name="Kuo A."/>
            <person name="Liang C."/>
            <person name="Lipzen A."/>
            <person name="Lutzoni F."/>
            <person name="Magnuson J."/>
            <person name="Mondo S."/>
            <person name="Nolan M."/>
            <person name="Ohm R."/>
            <person name="Pangilinan J."/>
            <person name="Park H.-J."/>
            <person name="Ramirez L."/>
            <person name="Alfaro M."/>
            <person name="Sun H."/>
            <person name="Tritt A."/>
            <person name="Yoshinaga Y."/>
            <person name="Zwiers L.-H."/>
            <person name="Turgeon B."/>
            <person name="Goodwin S."/>
            <person name="Spatafora J."/>
            <person name="Crous P."/>
            <person name="Grigoriev I."/>
        </authorList>
    </citation>
    <scope>NUCLEOTIDE SEQUENCE</scope>
    <source>
        <strain evidence="4">CBS 130266</strain>
    </source>
</reference>
<keyword evidence="3" id="KW-0687">Ribonucleoprotein</keyword>
<evidence type="ECO:0000256" key="2">
    <source>
        <dbReference type="ARBA" id="ARBA00022980"/>
    </source>
</evidence>
<feature type="non-terminal residue" evidence="4">
    <location>
        <position position="105"/>
    </location>
</feature>
<dbReference type="Proteomes" id="UP000800235">
    <property type="component" value="Unassembled WGS sequence"/>
</dbReference>
<dbReference type="InterPro" id="IPR012340">
    <property type="entry name" value="NA-bd_OB-fold"/>
</dbReference>
<evidence type="ECO:0000256" key="1">
    <source>
        <dbReference type="ARBA" id="ARBA00010254"/>
    </source>
</evidence>
<dbReference type="OrthoDB" id="274752at2759"/>
<dbReference type="EMBL" id="MU007090">
    <property type="protein sequence ID" value="KAF2422459.1"/>
    <property type="molecule type" value="Genomic_DNA"/>
</dbReference>
<proteinExistence type="inferred from homology"/>
<dbReference type="InterPro" id="IPR000266">
    <property type="entry name" value="Ribosomal_uS17"/>
</dbReference>
<dbReference type="GO" id="GO:0003735">
    <property type="term" value="F:structural constituent of ribosome"/>
    <property type="evidence" value="ECO:0007669"/>
    <property type="project" value="InterPro"/>
</dbReference>
<dbReference type="SUPFAM" id="SSF50249">
    <property type="entry name" value="Nucleic acid-binding proteins"/>
    <property type="match status" value="1"/>
</dbReference>
<evidence type="ECO:0000313" key="4">
    <source>
        <dbReference type="EMBL" id="KAF2422459.1"/>
    </source>
</evidence>
<keyword evidence="2" id="KW-0689">Ribosomal protein</keyword>
<keyword evidence="5" id="KW-1185">Reference proteome</keyword>
<evidence type="ECO:0000313" key="5">
    <source>
        <dbReference type="Proteomes" id="UP000800235"/>
    </source>
</evidence>
<sequence length="105" mass="11714">RQVVGVVVSAGKMMKTVKVQIPKQKWNKRIQKNYPIPYNVLVSDPTESTREGDVVSIQSGLRTSPKVNHVVSDIIAPMGPPLSQRPRLPTPEERMAAMIARKEAR</sequence>
<protein>
    <submittedName>
        <fullName evidence="4">Nucleic acid-binding protein</fullName>
    </submittedName>
</protein>
<dbReference type="GO" id="GO:0005840">
    <property type="term" value="C:ribosome"/>
    <property type="evidence" value="ECO:0007669"/>
    <property type="project" value="UniProtKB-KW"/>
</dbReference>
<dbReference type="GO" id="GO:0006412">
    <property type="term" value="P:translation"/>
    <property type="evidence" value="ECO:0007669"/>
    <property type="project" value="InterPro"/>
</dbReference>
<name>A0A9P4NI59_9PEZI</name>
<accession>A0A9P4NI59</accession>
<dbReference type="GO" id="GO:1990904">
    <property type="term" value="C:ribonucleoprotein complex"/>
    <property type="evidence" value="ECO:0007669"/>
    <property type="project" value="UniProtKB-KW"/>
</dbReference>